<evidence type="ECO:0000259" key="3">
    <source>
        <dbReference type="PROSITE" id="PS00662"/>
    </source>
</evidence>
<name>A0ABV1NVG2_9ACTN</name>
<evidence type="ECO:0000256" key="1">
    <source>
        <dbReference type="ARBA" id="ARBA00006611"/>
    </source>
</evidence>
<feature type="region of interest" description="Disordered" evidence="2">
    <location>
        <begin position="1"/>
        <end position="101"/>
    </location>
</feature>
<feature type="compositionally biased region" description="Low complexity" evidence="2">
    <location>
        <begin position="64"/>
        <end position="75"/>
    </location>
</feature>
<reference evidence="4 5" key="1">
    <citation type="submission" date="2024-02" db="EMBL/GenBank/DDBJ databases">
        <title>Full genome sequence of Nocardioides kribbensis.</title>
        <authorList>
            <person name="Poletto B.L."/>
            <person name="Silva G."/>
            <person name="Galante D."/>
            <person name="Campos K.R."/>
            <person name="Santos M.B.N."/>
            <person name="Sacchi C.T."/>
        </authorList>
    </citation>
    <scope>NUCLEOTIDE SEQUENCE [LARGE SCALE GENOMIC DNA]</scope>
    <source>
        <strain evidence="4 5">O4R</strain>
    </source>
</reference>
<dbReference type="Proteomes" id="UP001482520">
    <property type="component" value="Unassembled WGS sequence"/>
</dbReference>
<gene>
    <name evidence="4" type="ORF">V6R90_04215</name>
</gene>
<keyword evidence="5" id="KW-1185">Reference proteome</keyword>
<protein>
    <submittedName>
        <fullName evidence="4">CpaF family protein</fullName>
    </submittedName>
</protein>
<sequence length="528" mass="56851">MSTLADRLAAARRASGSPAGSSTTTSTTTTEAPPGRTAEESGAPQPARHRGPVGAVTPEASVQAAAAAAASSAAAGSTLSTRRPAPAEQPSVGAAARRTLASQQGDRIEELKSNVHVELLKQLGPHLYASDMDQDELDQRVRAVLAEVLGAQDRPLSSSDRARVTQEISDDILGYGPIEPYLRDPDVSEVMVNGHDSIWLEKGGRLVPATAQFADEDHLRRTIDKIVSRIGRRVDESSPMVDARLPDGSRVNAVVPPLAVDGSALTIRKFAADPLTVDDLIRFGSLSPHTADFLDACVRGRLNVIVSGSTGAGKTTTLNVLSSFIPDDERIVTIEDAAELQLKQDHVVRLESRPANIEGKGAVTIRDLVKNSLRMRPDRIIVGEVRDASALDMLQAMNTGHDGSICTLHSNGPRDTLARMETMVLMAGMDLPVRAIREQVASAVDLIVHQTRFKDGTRRITHITEVERMEGDVITLQDIFVFDNAMGFDHDGRTLGRMRPTGLRPKFLDKMAYANVTVDPVLFATDRI</sequence>
<dbReference type="Pfam" id="PF00437">
    <property type="entry name" value="T2SSE"/>
    <property type="match status" value="1"/>
</dbReference>
<dbReference type="Gene3D" id="3.30.450.380">
    <property type="match status" value="1"/>
</dbReference>
<evidence type="ECO:0000313" key="4">
    <source>
        <dbReference type="EMBL" id="MEQ7846473.1"/>
    </source>
</evidence>
<proteinExistence type="inferred from homology"/>
<dbReference type="RefSeq" id="WP_349803880.1">
    <property type="nucleotide sequence ID" value="NZ_JBEGDP010000003.1"/>
</dbReference>
<dbReference type="CDD" id="cd01130">
    <property type="entry name" value="VirB11-like_ATPase"/>
    <property type="match status" value="1"/>
</dbReference>
<dbReference type="InterPro" id="IPR050921">
    <property type="entry name" value="T4SS_GSP_E_ATPase"/>
</dbReference>
<dbReference type="InterPro" id="IPR027417">
    <property type="entry name" value="P-loop_NTPase"/>
</dbReference>
<dbReference type="Gene3D" id="3.40.50.300">
    <property type="entry name" value="P-loop containing nucleotide triphosphate hydrolases"/>
    <property type="match status" value="1"/>
</dbReference>
<accession>A0ABV1NVG2</accession>
<evidence type="ECO:0000256" key="2">
    <source>
        <dbReference type="SAM" id="MobiDB-lite"/>
    </source>
</evidence>
<dbReference type="PANTHER" id="PTHR30486:SF15">
    <property type="entry name" value="TYPE II_IV SECRETION SYSTEM ATPASE"/>
    <property type="match status" value="1"/>
</dbReference>
<dbReference type="EMBL" id="JBEGDP010000003">
    <property type="protein sequence ID" value="MEQ7846473.1"/>
    <property type="molecule type" value="Genomic_DNA"/>
</dbReference>
<comment type="caution">
    <text evidence="4">The sequence shown here is derived from an EMBL/GenBank/DDBJ whole genome shotgun (WGS) entry which is preliminary data.</text>
</comment>
<dbReference type="SUPFAM" id="SSF52540">
    <property type="entry name" value="P-loop containing nucleoside triphosphate hydrolases"/>
    <property type="match status" value="1"/>
</dbReference>
<comment type="similarity">
    <text evidence="1">Belongs to the GSP E family.</text>
</comment>
<dbReference type="InterPro" id="IPR001482">
    <property type="entry name" value="T2SS/T4SS_dom"/>
</dbReference>
<dbReference type="PANTHER" id="PTHR30486">
    <property type="entry name" value="TWITCHING MOTILITY PROTEIN PILT"/>
    <property type="match status" value="1"/>
</dbReference>
<feature type="compositionally biased region" description="Low complexity" evidence="2">
    <location>
        <begin position="11"/>
        <end position="36"/>
    </location>
</feature>
<evidence type="ECO:0000313" key="5">
    <source>
        <dbReference type="Proteomes" id="UP001482520"/>
    </source>
</evidence>
<organism evidence="4 5">
    <name type="scientific">Nocardioides kribbensis</name>
    <dbReference type="NCBI Taxonomy" id="305517"/>
    <lineage>
        <taxon>Bacteria</taxon>
        <taxon>Bacillati</taxon>
        <taxon>Actinomycetota</taxon>
        <taxon>Actinomycetes</taxon>
        <taxon>Propionibacteriales</taxon>
        <taxon>Nocardioidaceae</taxon>
        <taxon>Nocardioides</taxon>
    </lineage>
</organism>
<dbReference type="PROSITE" id="PS00662">
    <property type="entry name" value="T2SP_E"/>
    <property type="match status" value="1"/>
</dbReference>
<feature type="domain" description="Bacterial type II secretion system protein E" evidence="3">
    <location>
        <begin position="373"/>
        <end position="387"/>
    </location>
</feature>